<dbReference type="Proteomes" id="UP000240350">
    <property type="component" value="Segment"/>
</dbReference>
<proteinExistence type="predicted"/>
<evidence type="ECO:0000313" key="2">
    <source>
        <dbReference type="Proteomes" id="UP000240350"/>
    </source>
</evidence>
<gene>
    <name evidence="1" type="ORF">2410_orf00021</name>
</gene>
<reference evidence="2" key="1">
    <citation type="submission" date="2018-01" db="EMBL/GenBank/DDBJ databases">
        <title>Complete genome sequence of bacteriophage SH-Kp 152410 with lytic activity against Klebsialla pneumoniae.</title>
        <authorList>
            <person name="Xu M."/>
            <person name="Wang R."/>
            <person name="Hu F."/>
            <person name="He P."/>
        </authorList>
    </citation>
    <scope>NUCLEOTIDE SEQUENCE [LARGE SCALE GENOMIC DNA]</scope>
</reference>
<accession>A0A7T3KA34</accession>
<sequence>MIITHNILRGGGGSMHKLTKVQTVQSLLSRTIPDGGCLEWTGSLRSGYGRVTQSSIAAFFGITQGHISRICSGEYRGAKC</sequence>
<name>A0A7T3KA34_9CAUD</name>
<protein>
    <submittedName>
        <fullName evidence="1">Tail tubular A-like protein</fullName>
    </submittedName>
</protein>
<keyword evidence="2" id="KW-1185">Reference proteome</keyword>
<evidence type="ECO:0000313" key="1">
    <source>
        <dbReference type="EMBL" id="QPW70043.1"/>
    </source>
</evidence>
<organism evidence="1 2">
    <name type="scientific">Klebsiella phage SH-Kp 152410</name>
    <dbReference type="NCBI Taxonomy" id="2066504"/>
    <lineage>
        <taxon>Viruses</taxon>
        <taxon>Duplodnaviria</taxon>
        <taxon>Heunggongvirae</taxon>
        <taxon>Uroviricota</taxon>
        <taxon>Caudoviricetes</taxon>
        <taxon>Autographivirales</taxon>
        <taxon>Autotranscriptaviridae</taxon>
        <taxon>Studiervirinae</taxon>
        <taxon>Przondovirus</taxon>
        <taxon>Przondovirus SHKp152410</taxon>
    </lineage>
</organism>
<dbReference type="EMBL" id="MG835568">
    <property type="protein sequence ID" value="QPW70043.1"/>
    <property type="molecule type" value="Genomic_DNA"/>
</dbReference>